<dbReference type="EMBL" id="KV470064">
    <property type="protein sequence ID" value="OCT55876.1"/>
    <property type="molecule type" value="Genomic_DNA"/>
</dbReference>
<proteinExistence type="predicted"/>
<sequence>MYSSKQITFQNTFNLLRNRFLLLAIRCESVGIPIFVDVEDPEKMFLASSAHLPSSRKNSIITITIKKK</sequence>
<dbReference type="Proteomes" id="UP000694892">
    <property type="component" value="Unassembled WGS sequence"/>
</dbReference>
<reference evidence="1" key="1">
    <citation type="submission" date="2016-05" db="EMBL/GenBank/DDBJ databases">
        <title>WGS assembly of Xenopus laevis.</title>
        <authorList>
            <person name="Session A."/>
            <person name="Uno Y."/>
            <person name="Kwon T."/>
            <person name="Chapman J."/>
            <person name="Toyoda A."/>
            <person name="Takahashi S."/>
            <person name="Fukui A."/>
            <person name="Hikosaka A."/>
            <person name="Putnam N."/>
            <person name="Stites J."/>
            <person name="Van Heeringen S."/>
            <person name="Quigley I."/>
            <person name="Heinz S."/>
            <person name="Hellsten U."/>
            <person name="Lyons J."/>
            <person name="Suzuki A."/>
            <person name="Kondo M."/>
            <person name="Ogino H."/>
            <person name="Ochi H."/>
            <person name="Bogdanovic O."/>
            <person name="Lister R."/>
            <person name="Georgiou G."/>
            <person name="Paranjpe S."/>
            <person name="Van Kruijsbergen I."/>
            <person name="Mozaffari S."/>
            <person name="Shu S."/>
            <person name="Schmutz J."/>
            <person name="Jenkins J."/>
            <person name="Grimwood J."/>
            <person name="Carlson J."/>
            <person name="Mitros T."/>
            <person name="Simakov O."/>
            <person name="Heald R."/>
            <person name="Miller K."/>
            <person name="Haudenschild C."/>
            <person name="Kuroki Y."/>
            <person name="Tanaka T."/>
            <person name="Michiue T."/>
            <person name="Watanabe M."/>
            <person name="Kinoshita T."/>
            <person name="Ohta Y."/>
            <person name="Mawaribuchi S."/>
            <person name="Suzuki Y."/>
            <person name="Haramoto Y."/>
            <person name="Yamamoto T."/>
            <person name="Takagi C."/>
            <person name="Kitzman J."/>
            <person name="Shendure J."/>
            <person name="Nakayama T."/>
            <person name="Izutsu Y."/>
            <person name="Robert J."/>
            <person name="Dichmann D."/>
            <person name="Flajnik M."/>
            <person name="Houston D."/>
            <person name="Marcotte E."/>
            <person name="Wallingford J."/>
            <person name="Ito Y."/>
            <person name="Asashima M."/>
            <person name="Ueno N."/>
            <person name="Matsuda Y."/>
            <person name="Jan Veenstra G."/>
            <person name="Fujiyama A."/>
            <person name="Harland R."/>
            <person name="Taira M."/>
            <person name="Rokhsar D.S."/>
        </authorList>
    </citation>
    <scope>NUCLEOTIDE SEQUENCE</scope>
    <source>
        <strain evidence="1">J</strain>
        <tissue evidence="1">Blood</tissue>
    </source>
</reference>
<name>A0A974BQ00_XENLA</name>
<protein>
    <submittedName>
        <fullName evidence="1">Uncharacterized protein</fullName>
    </submittedName>
</protein>
<evidence type="ECO:0000313" key="1">
    <source>
        <dbReference type="EMBL" id="OCT55876.1"/>
    </source>
</evidence>
<organism evidence="1">
    <name type="scientific">Xenopus laevis</name>
    <name type="common">African clawed frog</name>
    <dbReference type="NCBI Taxonomy" id="8355"/>
    <lineage>
        <taxon>Eukaryota</taxon>
        <taxon>Metazoa</taxon>
        <taxon>Chordata</taxon>
        <taxon>Craniata</taxon>
        <taxon>Vertebrata</taxon>
        <taxon>Euteleostomi</taxon>
        <taxon>Amphibia</taxon>
        <taxon>Batrachia</taxon>
        <taxon>Anura</taxon>
        <taxon>Pipoidea</taxon>
        <taxon>Pipidae</taxon>
        <taxon>Xenopodinae</taxon>
        <taxon>Xenopus</taxon>
        <taxon>Xenopus</taxon>
    </lineage>
</organism>
<dbReference type="AlphaFoldDB" id="A0A974BQ00"/>
<accession>A0A974BQ00</accession>
<gene>
    <name evidence="1" type="ORF">XELAEV_18002444mg</name>
</gene>